<comment type="caution">
    <text evidence="3">The sequence shown here is derived from an EMBL/GenBank/DDBJ whole genome shotgun (WGS) entry which is preliminary data.</text>
</comment>
<dbReference type="Proteomes" id="UP000178129">
    <property type="component" value="Unassembled WGS sequence"/>
</dbReference>
<dbReference type="EMBL" id="FJUW01000046">
    <property type="protein sequence ID" value="CZT08437.1"/>
    <property type="molecule type" value="Genomic_DNA"/>
</dbReference>
<evidence type="ECO:0000259" key="2">
    <source>
        <dbReference type="Pfam" id="PF01172"/>
    </source>
</evidence>
<dbReference type="InterPro" id="IPR036786">
    <property type="entry name" value="Ribosome_mat_SBDS_N_sf"/>
</dbReference>
<dbReference type="AlphaFoldDB" id="A0A1E1LD75"/>
<evidence type="ECO:0000256" key="1">
    <source>
        <dbReference type="SAM" id="MobiDB-lite"/>
    </source>
</evidence>
<organism evidence="3 4">
    <name type="scientific">Rhynchosporium graminicola</name>
    <dbReference type="NCBI Taxonomy" id="2792576"/>
    <lineage>
        <taxon>Eukaryota</taxon>
        <taxon>Fungi</taxon>
        <taxon>Dikarya</taxon>
        <taxon>Ascomycota</taxon>
        <taxon>Pezizomycotina</taxon>
        <taxon>Leotiomycetes</taxon>
        <taxon>Helotiales</taxon>
        <taxon>Ploettnerulaceae</taxon>
        <taxon>Rhynchosporium</taxon>
    </lineage>
</organism>
<proteinExistence type="predicted"/>
<dbReference type="Gene3D" id="3.30.1250.10">
    <property type="entry name" value="Ribosome maturation protein SBDS, N-terminal domain"/>
    <property type="match status" value="1"/>
</dbReference>
<accession>A0A1E1LD75</accession>
<keyword evidence="4" id="KW-1185">Reference proteome</keyword>
<sequence>MVRGEASVIKCHYKGKTEDFVVFVDDAEAAEKMKTDSTIPLAQVVSSFKIFVSKQGKQGPLDGASNQTLETEFGTSVEEEVIKQIIAKGDMQHSEGAARQGQKNDSMGSRSAH</sequence>
<dbReference type="Pfam" id="PF01172">
    <property type="entry name" value="SBDS_N"/>
    <property type="match status" value="1"/>
</dbReference>
<feature type="region of interest" description="Disordered" evidence="1">
    <location>
        <begin position="88"/>
        <end position="113"/>
    </location>
</feature>
<protein>
    <submittedName>
        <fullName evidence="3">Related to RNA binding protein</fullName>
    </submittedName>
</protein>
<evidence type="ECO:0000313" key="4">
    <source>
        <dbReference type="Proteomes" id="UP000178129"/>
    </source>
</evidence>
<gene>
    <name evidence="3" type="ORF">RCO7_08213</name>
</gene>
<evidence type="ECO:0000313" key="3">
    <source>
        <dbReference type="EMBL" id="CZT08437.1"/>
    </source>
</evidence>
<dbReference type="InParanoid" id="A0A1E1LD75"/>
<reference evidence="4" key="1">
    <citation type="submission" date="2016-03" db="EMBL/GenBank/DDBJ databases">
        <authorList>
            <person name="Ploux O."/>
        </authorList>
    </citation>
    <scope>NUCLEOTIDE SEQUENCE [LARGE SCALE GENOMIC DNA]</scope>
    <source>
        <strain evidence="4">UK7</strain>
    </source>
</reference>
<dbReference type="STRING" id="914237.A0A1E1LD75"/>
<feature type="domain" description="Ribosome maturation protein SDO1/SBDS N-terminal" evidence="2">
    <location>
        <begin position="8"/>
        <end position="96"/>
    </location>
</feature>
<name>A0A1E1LD75_9HELO</name>
<dbReference type="SUPFAM" id="SSF89895">
    <property type="entry name" value="FYSH domain"/>
    <property type="match status" value="1"/>
</dbReference>
<feature type="compositionally biased region" description="Polar residues" evidence="1">
    <location>
        <begin position="101"/>
        <end position="113"/>
    </location>
</feature>
<dbReference type="InterPro" id="IPR019783">
    <property type="entry name" value="SDO1/SBDS_N"/>
</dbReference>